<sequence length="77" mass="8519">PDSGSISAEAADEWSNMHVANIDEMRSIGILIGAISVRFVSTQTWTWDVTLSLLESPQLVRLTAWVEELTRLDCMGP</sequence>
<accession>K0SSG9</accession>
<dbReference type="EMBL" id="AGNL01010310">
    <property type="protein sequence ID" value="EJK69248.1"/>
    <property type="molecule type" value="Genomic_DNA"/>
</dbReference>
<reference evidence="1 2" key="1">
    <citation type="journal article" date="2012" name="Genome Biol.">
        <title>Genome and low-iron response of an oceanic diatom adapted to chronic iron limitation.</title>
        <authorList>
            <person name="Lommer M."/>
            <person name="Specht M."/>
            <person name="Roy A.S."/>
            <person name="Kraemer L."/>
            <person name="Andreson R."/>
            <person name="Gutowska M.A."/>
            <person name="Wolf J."/>
            <person name="Bergner S.V."/>
            <person name="Schilhabel M.B."/>
            <person name="Klostermeier U.C."/>
            <person name="Beiko R.G."/>
            <person name="Rosenstiel P."/>
            <person name="Hippler M."/>
            <person name="Laroche J."/>
        </authorList>
    </citation>
    <scope>NUCLEOTIDE SEQUENCE [LARGE SCALE GENOMIC DNA]</scope>
    <source>
        <strain evidence="1 2">CCMP1005</strain>
    </source>
</reference>
<feature type="non-terminal residue" evidence="1">
    <location>
        <position position="1"/>
    </location>
</feature>
<comment type="caution">
    <text evidence="1">The sequence shown here is derived from an EMBL/GenBank/DDBJ whole genome shotgun (WGS) entry which is preliminary data.</text>
</comment>
<name>K0SSG9_THAOC</name>
<keyword evidence="2" id="KW-1185">Reference proteome</keyword>
<protein>
    <submittedName>
        <fullName evidence="1">Uncharacterized protein</fullName>
    </submittedName>
</protein>
<dbReference type="Proteomes" id="UP000266841">
    <property type="component" value="Unassembled WGS sequence"/>
</dbReference>
<organism evidence="1 2">
    <name type="scientific">Thalassiosira oceanica</name>
    <name type="common">Marine diatom</name>
    <dbReference type="NCBI Taxonomy" id="159749"/>
    <lineage>
        <taxon>Eukaryota</taxon>
        <taxon>Sar</taxon>
        <taxon>Stramenopiles</taxon>
        <taxon>Ochrophyta</taxon>
        <taxon>Bacillariophyta</taxon>
        <taxon>Coscinodiscophyceae</taxon>
        <taxon>Thalassiosirophycidae</taxon>
        <taxon>Thalassiosirales</taxon>
        <taxon>Thalassiosiraceae</taxon>
        <taxon>Thalassiosira</taxon>
    </lineage>
</organism>
<gene>
    <name evidence="1" type="ORF">THAOC_09510</name>
</gene>
<evidence type="ECO:0000313" key="2">
    <source>
        <dbReference type="Proteomes" id="UP000266841"/>
    </source>
</evidence>
<dbReference type="AlphaFoldDB" id="K0SSG9"/>
<evidence type="ECO:0000313" key="1">
    <source>
        <dbReference type="EMBL" id="EJK69248.1"/>
    </source>
</evidence>
<proteinExistence type="predicted"/>